<feature type="non-terminal residue" evidence="10">
    <location>
        <position position="497"/>
    </location>
</feature>
<accession>A0A813EIM7</accession>
<evidence type="ECO:0000256" key="3">
    <source>
        <dbReference type="ARBA" id="ARBA00022741"/>
    </source>
</evidence>
<dbReference type="Pfam" id="PF00069">
    <property type="entry name" value="Pkinase"/>
    <property type="match status" value="1"/>
</dbReference>
<evidence type="ECO:0000256" key="4">
    <source>
        <dbReference type="ARBA" id="ARBA00022777"/>
    </source>
</evidence>
<dbReference type="PANTHER" id="PTHR24350">
    <property type="entry name" value="SERINE/THREONINE-PROTEIN KINASE IAL-RELATED"/>
    <property type="match status" value="1"/>
</dbReference>
<dbReference type="SUPFAM" id="SSF56112">
    <property type="entry name" value="Protein kinase-like (PK-like)"/>
    <property type="match status" value="1"/>
</dbReference>
<dbReference type="InterPro" id="IPR011009">
    <property type="entry name" value="Kinase-like_dom_sf"/>
</dbReference>
<feature type="cross-link" description="Glycyl lysine isopeptide (Lys-Gly) (interchain with G-Cter in SUMO2)" evidence="7">
    <location>
        <position position="204"/>
    </location>
</feature>
<feature type="region of interest" description="Disordered" evidence="8">
    <location>
        <begin position="1"/>
        <end position="37"/>
    </location>
</feature>
<evidence type="ECO:0000259" key="9">
    <source>
        <dbReference type="PROSITE" id="PS50011"/>
    </source>
</evidence>
<feature type="domain" description="Protein kinase" evidence="9">
    <location>
        <begin position="61"/>
        <end position="337"/>
    </location>
</feature>
<dbReference type="Gene3D" id="1.10.510.10">
    <property type="entry name" value="Transferase(Phosphotransferase) domain 1"/>
    <property type="match status" value="1"/>
</dbReference>
<dbReference type="InterPro" id="IPR030616">
    <property type="entry name" value="Aur-like"/>
</dbReference>
<dbReference type="GO" id="GO:0005524">
    <property type="term" value="F:ATP binding"/>
    <property type="evidence" value="ECO:0007669"/>
    <property type="project" value="UniProtKB-KW"/>
</dbReference>
<feature type="active site" description="Proton acceptor" evidence="6">
    <location>
        <position position="202"/>
    </location>
</feature>
<keyword evidence="3" id="KW-0547">Nucleotide-binding</keyword>
<evidence type="ECO:0000313" key="10">
    <source>
        <dbReference type="EMBL" id="CAE8600437.1"/>
    </source>
</evidence>
<dbReference type="Proteomes" id="UP000654075">
    <property type="component" value="Unassembled WGS sequence"/>
</dbReference>
<evidence type="ECO:0000256" key="2">
    <source>
        <dbReference type="ARBA" id="ARBA00022679"/>
    </source>
</evidence>
<dbReference type="EMBL" id="CAJNNV010012153">
    <property type="protein sequence ID" value="CAE8600437.1"/>
    <property type="molecule type" value="Genomic_DNA"/>
</dbReference>
<keyword evidence="5" id="KW-0067">ATP-binding</keyword>
<feature type="compositionally biased region" description="Polar residues" evidence="8">
    <location>
        <begin position="13"/>
        <end position="30"/>
    </location>
</feature>
<evidence type="ECO:0000256" key="1">
    <source>
        <dbReference type="ARBA" id="ARBA00022527"/>
    </source>
</evidence>
<dbReference type="OrthoDB" id="419271at2759"/>
<dbReference type="SMART" id="SM00220">
    <property type="entry name" value="S_TKc"/>
    <property type="match status" value="1"/>
</dbReference>
<dbReference type="PROSITE" id="PS50011">
    <property type="entry name" value="PROTEIN_KINASE_DOM"/>
    <property type="match status" value="1"/>
</dbReference>
<dbReference type="AlphaFoldDB" id="A0A813EIM7"/>
<keyword evidence="11" id="KW-1185">Reference proteome</keyword>
<name>A0A813EIM7_POLGL</name>
<keyword evidence="1" id="KW-0723">Serine/threonine-protein kinase</keyword>
<keyword evidence="4" id="KW-0418">Kinase</keyword>
<evidence type="ECO:0000256" key="6">
    <source>
        <dbReference type="PIRSR" id="PIRSR630616-1"/>
    </source>
</evidence>
<evidence type="ECO:0000256" key="8">
    <source>
        <dbReference type="SAM" id="MobiDB-lite"/>
    </source>
</evidence>
<comment type="caution">
    <text evidence="10">The sequence shown here is derived from an EMBL/GenBank/DDBJ whole genome shotgun (WGS) entry which is preliminary data.</text>
</comment>
<evidence type="ECO:0000256" key="7">
    <source>
        <dbReference type="PIRSR" id="PIRSR630616-3"/>
    </source>
</evidence>
<dbReference type="InterPro" id="IPR000719">
    <property type="entry name" value="Prot_kinase_dom"/>
</dbReference>
<evidence type="ECO:0000256" key="5">
    <source>
        <dbReference type="ARBA" id="ARBA00022840"/>
    </source>
</evidence>
<organism evidence="10 11">
    <name type="scientific">Polarella glacialis</name>
    <name type="common">Dinoflagellate</name>
    <dbReference type="NCBI Taxonomy" id="89957"/>
    <lineage>
        <taxon>Eukaryota</taxon>
        <taxon>Sar</taxon>
        <taxon>Alveolata</taxon>
        <taxon>Dinophyceae</taxon>
        <taxon>Suessiales</taxon>
        <taxon>Suessiaceae</taxon>
        <taxon>Polarella</taxon>
    </lineage>
</organism>
<proteinExistence type="predicted"/>
<protein>
    <recommendedName>
        <fullName evidence="9">Protein kinase domain-containing protein</fullName>
    </recommendedName>
</protein>
<reference evidence="10" key="1">
    <citation type="submission" date="2021-02" db="EMBL/GenBank/DDBJ databases">
        <authorList>
            <person name="Dougan E. K."/>
            <person name="Rhodes N."/>
            <person name="Thang M."/>
            <person name="Chan C."/>
        </authorList>
    </citation>
    <scope>NUCLEOTIDE SEQUENCE</scope>
</reference>
<keyword evidence="2" id="KW-0808">Transferase</keyword>
<gene>
    <name evidence="10" type="ORF">PGLA1383_LOCUS18766</name>
</gene>
<sequence length="497" mass="53728">DGLVSPQEGLARENTSPEASSGQHSRNSPVDQYPIGALAGRMEGSISPCEDEEKGQALKFFKSCGGEGEDGFSASKPRALSSVADLLPGGLGVAGCFLSSRSDPVFSDSSVGPPTNVQNELKMLTLAQGQQNVMKLVGIFRMVDPVSMAMSWTMVSEYCAGGTLLHQLKLCGKLAEKSAQHMVHRILSALAHLHQQEIIHRDVKPDKILFRQRDGEVVLGGFRTACHSRDAARLATPAGTLGYLAPEVIQIRQWTAAADLFSSGVVLYLAVSCHKPFGGSKMEDVTKSRTCTRQVDFSRHFVNLHVSPQYKQFVRDLVKKSPFERPSAKGALSDPYLEACGNQDLVPQIDRFLEGEPSQCSVYSFVEVPLPPVTAVAVAKAAPYPPAPTVSLGVQDEQVAPNSWANRFAAAALHIPHVFSRGASTARRQREAQDDARLLNVQTGGANTRQARATSVPSGGRRRWLSSMMPGLGRNRVIVTDPIERNRGGDQTFSQID</sequence>
<evidence type="ECO:0000313" key="11">
    <source>
        <dbReference type="Proteomes" id="UP000654075"/>
    </source>
</evidence>
<dbReference type="GO" id="GO:0004674">
    <property type="term" value="F:protein serine/threonine kinase activity"/>
    <property type="evidence" value="ECO:0007669"/>
    <property type="project" value="UniProtKB-KW"/>
</dbReference>